<dbReference type="Pfam" id="PF13304">
    <property type="entry name" value="AAA_21"/>
    <property type="match status" value="1"/>
</dbReference>
<dbReference type="PANTHER" id="PTHR42939:SF1">
    <property type="entry name" value="ABC TRANSPORTER ATP-BINDING PROTEIN ALBC-RELATED"/>
    <property type="match status" value="1"/>
</dbReference>
<evidence type="ECO:0000256" key="1">
    <source>
        <dbReference type="ARBA" id="ARBA00022448"/>
    </source>
</evidence>
<dbReference type="SUPFAM" id="SSF52540">
    <property type="entry name" value="P-loop containing nucleoside triphosphate hydrolases"/>
    <property type="match status" value="1"/>
</dbReference>
<dbReference type="Proteomes" id="UP000050509">
    <property type="component" value="Unassembled WGS sequence"/>
</dbReference>
<evidence type="ECO:0000259" key="4">
    <source>
        <dbReference type="Pfam" id="PF13304"/>
    </source>
</evidence>
<dbReference type="AlphaFoldDB" id="A0A0P9EQJ0"/>
<protein>
    <submittedName>
        <fullName evidence="5">ABC transporter</fullName>
    </submittedName>
</protein>
<dbReference type="InterPro" id="IPR003959">
    <property type="entry name" value="ATPase_AAA_core"/>
</dbReference>
<sequence length="147" mass="15770">QLDRAAAQRRGEELLKLFDLESRGDELVGGYSHGMRQKTALAGALLHNPQAFFLDEPTVGLDPRSARLIKDILRGVSERGTAVFLTTHILEIAERMCDRVAIISGGQVIATGTMDELRAGHTGASLEDIFLELTGGSEEAEIAAALA</sequence>
<feature type="domain" description="ATPase AAA-type core" evidence="4">
    <location>
        <begin position="17"/>
        <end position="92"/>
    </location>
</feature>
<evidence type="ECO:0000313" key="6">
    <source>
        <dbReference type="Proteomes" id="UP000050509"/>
    </source>
</evidence>
<keyword evidence="6" id="KW-1185">Reference proteome</keyword>
<dbReference type="PANTHER" id="PTHR42939">
    <property type="entry name" value="ABC TRANSPORTER ATP-BINDING PROTEIN ALBC-RELATED"/>
    <property type="match status" value="1"/>
</dbReference>
<dbReference type="GO" id="GO:0016887">
    <property type="term" value="F:ATP hydrolysis activity"/>
    <property type="evidence" value="ECO:0007669"/>
    <property type="project" value="InterPro"/>
</dbReference>
<feature type="non-terminal residue" evidence="5">
    <location>
        <position position="1"/>
    </location>
</feature>
<evidence type="ECO:0000256" key="2">
    <source>
        <dbReference type="ARBA" id="ARBA00022741"/>
    </source>
</evidence>
<name>A0A0P9EQJ0_9CHLR</name>
<dbReference type="GO" id="GO:0005524">
    <property type="term" value="F:ATP binding"/>
    <property type="evidence" value="ECO:0007669"/>
    <property type="project" value="UniProtKB-KW"/>
</dbReference>
<dbReference type="InterPro" id="IPR051782">
    <property type="entry name" value="ABC_Transporter_VariousFunc"/>
</dbReference>
<dbReference type="EMBL" id="LJCR01003688">
    <property type="protein sequence ID" value="KPV45874.1"/>
    <property type="molecule type" value="Genomic_DNA"/>
</dbReference>
<evidence type="ECO:0000313" key="5">
    <source>
        <dbReference type="EMBL" id="KPV45874.1"/>
    </source>
</evidence>
<comment type="caution">
    <text evidence="5">The sequence shown here is derived from an EMBL/GenBank/DDBJ whole genome shotgun (WGS) entry which is preliminary data.</text>
</comment>
<reference evidence="5 6" key="1">
    <citation type="submission" date="2015-09" db="EMBL/GenBank/DDBJ databases">
        <title>Draft genome sequence of Kouleothrix aurantiaca JCM 19913.</title>
        <authorList>
            <person name="Hemp J."/>
        </authorList>
    </citation>
    <scope>NUCLEOTIDE SEQUENCE [LARGE SCALE GENOMIC DNA]</scope>
    <source>
        <strain evidence="5 6">COM-B</strain>
    </source>
</reference>
<keyword evidence="1" id="KW-0813">Transport</keyword>
<dbReference type="Gene3D" id="3.40.50.300">
    <property type="entry name" value="P-loop containing nucleotide triphosphate hydrolases"/>
    <property type="match status" value="1"/>
</dbReference>
<evidence type="ECO:0000256" key="3">
    <source>
        <dbReference type="ARBA" id="ARBA00022840"/>
    </source>
</evidence>
<organism evidence="5 6">
    <name type="scientific">Kouleothrix aurantiaca</name>
    <dbReference type="NCBI Taxonomy" id="186479"/>
    <lineage>
        <taxon>Bacteria</taxon>
        <taxon>Bacillati</taxon>
        <taxon>Chloroflexota</taxon>
        <taxon>Chloroflexia</taxon>
        <taxon>Chloroflexales</taxon>
        <taxon>Roseiflexineae</taxon>
        <taxon>Roseiflexaceae</taxon>
        <taxon>Kouleothrix</taxon>
    </lineage>
</organism>
<dbReference type="InterPro" id="IPR027417">
    <property type="entry name" value="P-loop_NTPase"/>
</dbReference>
<proteinExistence type="predicted"/>
<keyword evidence="2" id="KW-0547">Nucleotide-binding</keyword>
<keyword evidence="3" id="KW-0067">ATP-binding</keyword>
<gene>
    <name evidence="5" type="ORF">SE17_43930</name>
</gene>
<accession>A0A0P9EQJ0</accession>